<dbReference type="GO" id="GO:0005794">
    <property type="term" value="C:Golgi apparatus"/>
    <property type="evidence" value="ECO:0007669"/>
    <property type="project" value="TreeGrafter"/>
</dbReference>
<keyword evidence="2" id="KW-1185">Reference proteome</keyword>
<evidence type="ECO:0000256" key="1">
    <source>
        <dbReference type="SAM" id="MobiDB-lite"/>
    </source>
</evidence>
<dbReference type="PANTHER" id="PTHR33638">
    <property type="entry name" value="SELENOPROTEIN H"/>
    <property type="match status" value="1"/>
</dbReference>
<proteinExistence type="predicted"/>
<feature type="region of interest" description="Disordered" evidence="1">
    <location>
        <begin position="1"/>
        <end position="77"/>
    </location>
</feature>
<reference evidence="2" key="1">
    <citation type="journal article" date="2019" name="Toxins">
        <title>Detection of Abrin-Like and Prepropulchellin-Like Toxin Genes and Transcripts Using Whole Genome Sequencing and Full-Length Transcript Sequencing of Abrus precatorius.</title>
        <authorList>
            <person name="Hovde B.T."/>
            <person name="Daligault H.E."/>
            <person name="Hanschen E.R."/>
            <person name="Kunde Y.A."/>
            <person name="Johnson M.B."/>
            <person name="Starkenburg S.R."/>
            <person name="Johnson S.L."/>
        </authorList>
    </citation>
    <scope>NUCLEOTIDE SEQUENCE [LARGE SCALE GENOMIC DNA]</scope>
</reference>
<dbReference type="KEGG" id="aprc:113847840"/>
<accession>A0A8B8JNB1</accession>
<dbReference type="InterPro" id="IPR052674">
    <property type="entry name" value="SelWTH-like"/>
</dbReference>
<feature type="compositionally biased region" description="Low complexity" evidence="1">
    <location>
        <begin position="19"/>
        <end position="41"/>
    </location>
</feature>
<dbReference type="FunFam" id="3.40.30.10:FF:000361">
    <property type="entry name" value="Selenium binding protein"/>
    <property type="match status" value="1"/>
</dbReference>
<protein>
    <submittedName>
        <fullName evidence="3">Uncharacterized protein LOC113847840</fullName>
    </submittedName>
</protein>
<dbReference type="GeneID" id="113847840"/>
<dbReference type="PANTHER" id="PTHR33638:SF1">
    <property type="entry name" value="SELENOPROTEIN H"/>
    <property type="match status" value="1"/>
</dbReference>
<dbReference type="RefSeq" id="XP_027332937.1">
    <property type="nucleotide sequence ID" value="XM_027477136.1"/>
</dbReference>
<dbReference type="AlphaFoldDB" id="A0A8B8JNB1"/>
<organism evidence="2 3">
    <name type="scientific">Abrus precatorius</name>
    <name type="common">Indian licorice</name>
    <name type="synonym">Glycine abrus</name>
    <dbReference type="NCBI Taxonomy" id="3816"/>
    <lineage>
        <taxon>Eukaryota</taxon>
        <taxon>Viridiplantae</taxon>
        <taxon>Streptophyta</taxon>
        <taxon>Embryophyta</taxon>
        <taxon>Tracheophyta</taxon>
        <taxon>Spermatophyta</taxon>
        <taxon>Magnoliopsida</taxon>
        <taxon>eudicotyledons</taxon>
        <taxon>Gunneridae</taxon>
        <taxon>Pentapetalae</taxon>
        <taxon>rosids</taxon>
        <taxon>fabids</taxon>
        <taxon>Fabales</taxon>
        <taxon>Fabaceae</taxon>
        <taxon>Papilionoideae</taxon>
        <taxon>50 kb inversion clade</taxon>
        <taxon>NPAAA clade</taxon>
        <taxon>indigoferoid/millettioid clade</taxon>
        <taxon>Abreae</taxon>
        <taxon>Abrus</taxon>
    </lineage>
</organism>
<dbReference type="OrthoDB" id="1933874at2759"/>
<reference evidence="3" key="2">
    <citation type="submission" date="2025-08" db="UniProtKB">
        <authorList>
            <consortium name="RefSeq"/>
        </authorList>
    </citation>
    <scope>IDENTIFICATION</scope>
    <source>
        <tissue evidence="3">Young leaves</tissue>
    </source>
</reference>
<sequence length="170" mass="18637">MPPAKRKAQQTEEATAPPARLTRASAKRSAAAISEPQAFAKLPEEKKAKKAKGTKQRKEKEGSGAVEEEGNVSGNGLDASTKAIVVEHCKQCNSFKTRANLVKEGLEKAGCGITVILNPEKPRRGCFEIRQQEGKKFISLLDMKRPFKPMKDLDMEKVISDIIDEISKTS</sequence>
<evidence type="ECO:0000313" key="3">
    <source>
        <dbReference type="RefSeq" id="XP_027332937.1"/>
    </source>
</evidence>
<dbReference type="Proteomes" id="UP000694853">
    <property type="component" value="Unplaced"/>
</dbReference>
<evidence type="ECO:0000313" key="2">
    <source>
        <dbReference type="Proteomes" id="UP000694853"/>
    </source>
</evidence>
<gene>
    <name evidence="3" type="primary">LOC113847840</name>
</gene>
<name>A0A8B8JNB1_ABRPR</name>